<dbReference type="SUPFAM" id="SSF103481">
    <property type="entry name" value="Multidrug resistance efflux transporter EmrE"/>
    <property type="match status" value="1"/>
</dbReference>
<evidence type="ECO:0000256" key="4">
    <source>
        <dbReference type="ARBA" id="ARBA00022989"/>
    </source>
</evidence>
<evidence type="ECO:0000256" key="6">
    <source>
        <dbReference type="SAM" id="Phobius"/>
    </source>
</evidence>
<dbReference type="Proteomes" id="UP000319130">
    <property type="component" value="Unassembled WGS sequence"/>
</dbReference>
<evidence type="ECO:0008006" key="9">
    <source>
        <dbReference type="Google" id="ProtNLM"/>
    </source>
</evidence>
<protein>
    <recommendedName>
        <fullName evidence="9">EamA domain-containing protein</fullName>
    </recommendedName>
</protein>
<feature type="transmembrane region" description="Helical" evidence="6">
    <location>
        <begin position="76"/>
        <end position="96"/>
    </location>
</feature>
<gene>
    <name evidence="7" type="ORF">E3J48_01865</name>
</gene>
<keyword evidence="2" id="KW-1003">Cell membrane</keyword>
<evidence type="ECO:0000256" key="1">
    <source>
        <dbReference type="ARBA" id="ARBA00004651"/>
    </source>
</evidence>
<feature type="transmembrane region" description="Helical" evidence="6">
    <location>
        <begin position="49"/>
        <end position="69"/>
    </location>
</feature>
<dbReference type="GO" id="GO:0005886">
    <property type="term" value="C:plasma membrane"/>
    <property type="evidence" value="ECO:0007669"/>
    <property type="project" value="UniProtKB-SubCell"/>
</dbReference>
<evidence type="ECO:0000256" key="3">
    <source>
        <dbReference type="ARBA" id="ARBA00022692"/>
    </source>
</evidence>
<keyword evidence="3 6" id="KW-0812">Transmembrane</keyword>
<dbReference type="EMBL" id="SOIZ01000078">
    <property type="protein sequence ID" value="TET63906.1"/>
    <property type="molecule type" value="Genomic_DNA"/>
</dbReference>
<evidence type="ECO:0000313" key="7">
    <source>
        <dbReference type="EMBL" id="TET63906.1"/>
    </source>
</evidence>
<accession>A0A523WA59</accession>
<proteinExistence type="predicted"/>
<organism evidence="7 8">
    <name type="scientific">Aerophobetes bacterium</name>
    <dbReference type="NCBI Taxonomy" id="2030807"/>
    <lineage>
        <taxon>Bacteria</taxon>
        <taxon>Candidatus Aerophobota</taxon>
    </lineage>
</organism>
<sequence length="107" mass="11885">MHIFFLILLSTVFTVVGQLFFRKGMLDVGEVSFSLQSLGKTLGETASNIYVISGFILFALGAIWWLVILSKVEVSYAYPIGSLGYVLLLFASWLFLGESIPLSRWIG</sequence>
<dbReference type="InterPro" id="IPR037185">
    <property type="entry name" value="EmrE-like"/>
</dbReference>
<name>A0A523WA59_UNCAE</name>
<keyword evidence="4 6" id="KW-1133">Transmembrane helix</keyword>
<dbReference type="InterPro" id="IPR000390">
    <property type="entry name" value="Small_drug/metabolite_transptr"/>
</dbReference>
<reference evidence="7 8" key="1">
    <citation type="submission" date="2019-03" db="EMBL/GenBank/DDBJ databases">
        <title>Metabolic potential of uncultured bacteria and archaea associated with petroleum seepage in deep-sea sediments.</title>
        <authorList>
            <person name="Dong X."/>
            <person name="Hubert C."/>
        </authorList>
    </citation>
    <scope>NUCLEOTIDE SEQUENCE [LARGE SCALE GENOMIC DNA]</scope>
    <source>
        <strain evidence="7">E29_bin52</strain>
    </source>
</reference>
<dbReference type="PANTHER" id="PTHR30561">
    <property type="entry name" value="SMR FAMILY PROTON-DEPENDENT DRUG EFFLUX TRANSPORTER SUGE"/>
    <property type="match status" value="1"/>
</dbReference>
<evidence type="ECO:0000256" key="5">
    <source>
        <dbReference type="ARBA" id="ARBA00023136"/>
    </source>
</evidence>
<feature type="non-terminal residue" evidence="7">
    <location>
        <position position="107"/>
    </location>
</feature>
<evidence type="ECO:0000313" key="8">
    <source>
        <dbReference type="Proteomes" id="UP000319130"/>
    </source>
</evidence>
<keyword evidence="5 6" id="KW-0472">Membrane</keyword>
<dbReference type="PANTHER" id="PTHR30561:SF9">
    <property type="entry name" value="4-AMINO-4-DEOXY-L-ARABINOSE-PHOSPHOUNDECAPRENOL FLIPPASE SUBUNIT ARNF-RELATED"/>
    <property type="match status" value="1"/>
</dbReference>
<comment type="caution">
    <text evidence="7">The sequence shown here is derived from an EMBL/GenBank/DDBJ whole genome shotgun (WGS) entry which is preliminary data.</text>
</comment>
<dbReference type="AlphaFoldDB" id="A0A523WA59"/>
<dbReference type="GO" id="GO:0022857">
    <property type="term" value="F:transmembrane transporter activity"/>
    <property type="evidence" value="ECO:0007669"/>
    <property type="project" value="InterPro"/>
</dbReference>
<evidence type="ECO:0000256" key="2">
    <source>
        <dbReference type="ARBA" id="ARBA00022475"/>
    </source>
</evidence>
<dbReference type="Gene3D" id="1.10.3730.20">
    <property type="match status" value="1"/>
</dbReference>
<comment type="subcellular location">
    <subcellularLocation>
        <location evidence="1">Cell membrane</location>
        <topology evidence="1">Multi-pass membrane protein</topology>
    </subcellularLocation>
</comment>